<gene>
    <name evidence="1" type="ORF">C8D99_10411</name>
</gene>
<reference evidence="1 2" key="1">
    <citation type="submission" date="2019-03" db="EMBL/GenBank/DDBJ databases">
        <title>Genomic Encyclopedia of Type Strains, Phase IV (KMG-IV): sequencing the most valuable type-strain genomes for metagenomic binning, comparative biology and taxonomic classification.</title>
        <authorList>
            <person name="Goeker M."/>
        </authorList>
    </citation>
    <scope>NUCLEOTIDE SEQUENCE [LARGE SCALE GENOMIC DNA]</scope>
    <source>
        <strain evidence="1 2">DSM 25964</strain>
    </source>
</reference>
<name>A0A4R8M8C6_9BACT</name>
<evidence type="ECO:0000313" key="2">
    <source>
        <dbReference type="Proteomes" id="UP000295066"/>
    </source>
</evidence>
<dbReference type="Proteomes" id="UP000295066">
    <property type="component" value="Unassembled WGS sequence"/>
</dbReference>
<proteinExistence type="predicted"/>
<sequence length="257" mass="28555">MGRETKKTPRRRIDEKAAPTLSKVLRDLYLHGIEFCLFFSPCEGHPVFSKDQIISVLEKGEGERNVCELTKLCPSFSTLEDLLEKKVLVKQTELLVLKDADLRILSVSSIAGMAEGDVETGIPLWWDAPLPFVSWTGGRFTANRKAAEVLGGIPVPRGKGPEFLCETSGGKCFLFREIHPAVFLVDDVSEDMGNAKEMTWWAAVGKAFVSRLRGKGFSVEKTTEVPSAAEDERDEVLACVWDDNILGYLKVKDGKEF</sequence>
<dbReference type="AlphaFoldDB" id="A0A4R8M8C6"/>
<dbReference type="RefSeq" id="WP_133956729.1">
    <property type="nucleotide sequence ID" value="NZ_SORI01000004.1"/>
</dbReference>
<organism evidence="1 2">
    <name type="scientific">Aminivibrio pyruvatiphilus</name>
    <dbReference type="NCBI Taxonomy" id="1005740"/>
    <lineage>
        <taxon>Bacteria</taxon>
        <taxon>Thermotogati</taxon>
        <taxon>Synergistota</taxon>
        <taxon>Synergistia</taxon>
        <taxon>Synergistales</taxon>
        <taxon>Aminobacteriaceae</taxon>
        <taxon>Aminivibrio</taxon>
    </lineage>
</organism>
<keyword evidence="2" id="KW-1185">Reference proteome</keyword>
<evidence type="ECO:0000313" key="1">
    <source>
        <dbReference type="EMBL" id="TDY61773.1"/>
    </source>
</evidence>
<protein>
    <submittedName>
        <fullName evidence="1">Uncharacterized protein</fullName>
    </submittedName>
</protein>
<comment type="caution">
    <text evidence="1">The sequence shown here is derived from an EMBL/GenBank/DDBJ whole genome shotgun (WGS) entry which is preliminary data.</text>
</comment>
<accession>A0A4R8M8C6</accession>
<dbReference type="OrthoDB" id="5079at2"/>
<dbReference type="EMBL" id="SORI01000004">
    <property type="protein sequence ID" value="TDY61773.1"/>
    <property type="molecule type" value="Genomic_DNA"/>
</dbReference>